<evidence type="ECO:0000313" key="9">
    <source>
        <dbReference type="Proteomes" id="UP000265341"/>
    </source>
</evidence>
<dbReference type="InterPro" id="IPR022324">
    <property type="entry name" value="Bacilysin_exporter_BacE_put"/>
</dbReference>
<comment type="caution">
    <text evidence="8">The sequence shown here is derived from an EMBL/GenBank/DDBJ whole genome shotgun (WGS) entry which is preliminary data.</text>
</comment>
<sequence>MRPTRLWNRDFTLYWLGTAQSSFGSSLAGIALSFLILELTGSAASMGVNLALSLIPGLFAPLAGNLVDRLPIKPPLVLGDVARGLIALGLWALATQGQVTVTLIYAATVLMSVIGVIYGPAASKVFPELVPKAELARANGLLGTATQSMNFLGLVGGGVLVSQVGSPLALLIDAVTFFVMAALLLLVRMPAFVGQVQQESFWKGLGEGLRLMAASRVLTLIPLMAFFINLSFAPLLMLIPKMMQDAGLGAQGYGFFMGSFTAGIVLGNVLVSLLGSRLKPGPAFGVGLSVMAVAMGLIGWVGQVGWMYALAVVAGSANGLLNTSLTILLQSTVAPEFRGRVFGVLGSVAQVGMPFSLLLLAPVVDRLNPALIFSLSAGITLLMVGVWLIFGKPAPSQPAVGAGAED</sequence>
<feature type="transmembrane region" description="Helical" evidence="6">
    <location>
        <begin position="283"/>
        <end position="301"/>
    </location>
</feature>
<name>A0A399EMG1_9DEIN</name>
<dbReference type="Proteomes" id="UP000265341">
    <property type="component" value="Unassembled WGS sequence"/>
</dbReference>
<keyword evidence="4 6" id="KW-1133">Transmembrane helix</keyword>
<dbReference type="InterPro" id="IPR020846">
    <property type="entry name" value="MFS_dom"/>
</dbReference>
<feature type="transmembrane region" description="Helical" evidence="6">
    <location>
        <begin position="12"/>
        <end position="37"/>
    </location>
</feature>
<feature type="transmembrane region" description="Helical" evidence="6">
    <location>
        <begin position="217"/>
        <end position="239"/>
    </location>
</feature>
<dbReference type="Gene3D" id="1.20.1250.20">
    <property type="entry name" value="MFS general substrate transporter like domains"/>
    <property type="match status" value="1"/>
</dbReference>
<accession>A0A399EMG1</accession>
<feature type="transmembrane region" description="Helical" evidence="6">
    <location>
        <begin position="341"/>
        <end position="364"/>
    </location>
</feature>
<evidence type="ECO:0000256" key="2">
    <source>
        <dbReference type="ARBA" id="ARBA00022475"/>
    </source>
</evidence>
<evidence type="ECO:0000256" key="3">
    <source>
        <dbReference type="ARBA" id="ARBA00022692"/>
    </source>
</evidence>
<dbReference type="Pfam" id="PF07690">
    <property type="entry name" value="MFS_1"/>
    <property type="match status" value="1"/>
</dbReference>
<dbReference type="GO" id="GO:0022857">
    <property type="term" value="F:transmembrane transporter activity"/>
    <property type="evidence" value="ECO:0007669"/>
    <property type="project" value="InterPro"/>
</dbReference>
<dbReference type="SUPFAM" id="SSF103473">
    <property type="entry name" value="MFS general substrate transporter"/>
    <property type="match status" value="1"/>
</dbReference>
<dbReference type="PANTHER" id="PTHR23513:SF6">
    <property type="entry name" value="MAJOR FACILITATOR SUPERFAMILY ASSOCIATED DOMAIN-CONTAINING PROTEIN"/>
    <property type="match status" value="1"/>
</dbReference>
<feature type="domain" description="Major facilitator superfamily (MFS) profile" evidence="7">
    <location>
        <begin position="217"/>
        <end position="406"/>
    </location>
</feature>
<evidence type="ECO:0000256" key="1">
    <source>
        <dbReference type="ARBA" id="ARBA00004651"/>
    </source>
</evidence>
<feature type="transmembrane region" description="Helical" evidence="6">
    <location>
        <begin position="43"/>
        <end position="64"/>
    </location>
</feature>
<dbReference type="GO" id="GO:0005886">
    <property type="term" value="C:plasma membrane"/>
    <property type="evidence" value="ECO:0007669"/>
    <property type="project" value="UniProtKB-SubCell"/>
</dbReference>
<dbReference type="InterPro" id="IPR036259">
    <property type="entry name" value="MFS_trans_sf"/>
</dbReference>
<organism evidence="8 9">
    <name type="scientific">Calidithermus roseus</name>
    <dbReference type="NCBI Taxonomy" id="1644118"/>
    <lineage>
        <taxon>Bacteria</taxon>
        <taxon>Thermotogati</taxon>
        <taxon>Deinococcota</taxon>
        <taxon>Deinococci</taxon>
        <taxon>Thermales</taxon>
        <taxon>Thermaceae</taxon>
        <taxon>Calidithermus</taxon>
    </lineage>
</organism>
<keyword evidence="2" id="KW-1003">Cell membrane</keyword>
<dbReference type="PRINTS" id="PR01988">
    <property type="entry name" value="EXPORTERBACE"/>
</dbReference>
<dbReference type="PROSITE" id="PS50850">
    <property type="entry name" value="MFS"/>
    <property type="match status" value="1"/>
</dbReference>
<protein>
    <submittedName>
        <fullName evidence="8">Putative bacilysin exporter BacE</fullName>
    </submittedName>
</protein>
<evidence type="ECO:0000256" key="6">
    <source>
        <dbReference type="SAM" id="Phobius"/>
    </source>
</evidence>
<keyword evidence="5 6" id="KW-0472">Membrane</keyword>
<keyword evidence="9" id="KW-1185">Reference proteome</keyword>
<keyword evidence="3 6" id="KW-0812">Transmembrane</keyword>
<evidence type="ECO:0000256" key="4">
    <source>
        <dbReference type="ARBA" id="ARBA00022989"/>
    </source>
</evidence>
<proteinExistence type="predicted"/>
<feature type="transmembrane region" description="Helical" evidence="6">
    <location>
        <begin position="251"/>
        <end position="271"/>
    </location>
</feature>
<evidence type="ECO:0000256" key="5">
    <source>
        <dbReference type="ARBA" id="ARBA00023136"/>
    </source>
</evidence>
<dbReference type="OrthoDB" id="9775268at2"/>
<reference evidence="8 9" key="1">
    <citation type="submission" date="2018-08" db="EMBL/GenBank/DDBJ databases">
        <title>Meiothermus roseus NBRC 110900 genome sequencing project.</title>
        <authorList>
            <person name="Da Costa M.S."/>
            <person name="Albuquerque L."/>
            <person name="Raposo P."/>
            <person name="Froufe H.J.C."/>
            <person name="Barroso C.S."/>
            <person name="Egas C."/>
        </authorList>
    </citation>
    <scope>NUCLEOTIDE SEQUENCE [LARGE SCALE GENOMIC DNA]</scope>
    <source>
        <strain evidence="8 9">NBRC 110900</strain>
    </source>
</reference>
<feature type="transmembrane region" description="Helical" evidence="6">
    <location>
        <begin position="370"/>
        <end position="390"/>
    </location>
</feature>
<feature type="transmembrane region" description="Helical" evidence="6">
    <location>
        <begin position="307"/>
        <end position="329"/>
    </location>
</feature>
<dbReference type="CDD" id="cd06173">
    <property type="entry name" value="MFS_MefA_like"/>
    <property type="match status" value="1"/>
</dbReference>
<evidence type="ECO:0000259" key="7">
    <source>
        <dbReference type="PROSITE" id="PS50850"/>
    </source>
</evidence>
<dbReference type="PANTHER" id="PTHR23513">
    <property type="entry name" value="INTEGRAL MEMBRANE EFFLUX PROTEIN-RELATED"/>
    <property type="match status" value="1"/>
</dbReference>
<dbReference type="RefSeq" id="WP_119278743.1">
    <property type="nucleotide sequence ID" value="NZ_QWLA01000051.1"/>
</dbReference>
<feature type="transmembrane region" description="Helical" evidence="6">
    <location>
        <begin position="168"/>
        <end position="187"/>
    </location>
</feature>
<feature type="transmembrane region" description="Helical" evidence="6">
    <location>
        <begin position="100"/>
        <end position="119"/>
    </location>
</feature>
<dbReference type="InterPro" id="IPR011701">
    <property type="entry name" value="MFS"/>
</dbReference>
<dbReference type="EMBL" id="QWLA01000051">
    <property type="protein sequence ID" value="RIH84826.1"/>
    <property type="molecule type" value="Genomic_DNA"/>
</dbReference>
<evidence type="ECO:0000313" key="8">
    <source>
        <dbReference type="EMBL" id="RIH84826.1"/>
    </source>
</evidence>
<gene>
    <name evidence="8" type="primary">bacE_2</name>
    <name evidence="8" type="ORF">Mrose_02485</name>
</gene>
<comment type="subcellular location">
    <subcellularLocation>
        <location evidence="1">Cell membrane</location>
        <topology evidence="1">Multi-pass membrane protein</topology>
    </subcellularLocation>
</comment>
<dbReference type="AlphaFoldDB" id="A0A399EMG1"/>